<evidence type="ECO:0000313" key="2">
    <source>
        <dbReference type="Proteomes" id="UP001153069"/>
    </source>
</evidence>
<keyword evidence="2" id="KW-1185">Reference proteome</keyword>
<dbReference type="EMBL" id="CAICTM010001864">
    <property type="protein sequence ID" value="CAB9526670.1"/>
    <property type="molecule type" value="Genomic_DNA"/>
</dbReference>
<sequence length="68" mass="7563">MQGGQHRHCGQEELQQDHVLDLSSFLAPLSIGTFTNSGTEGYSVKWLMRRGGQLSIHQSSRTKEGSDF</sequence>
<organism evidence="1 2">
    <name type="scientific">Seminavis robusta</name>
    <dbReference type="NCBI Taxonomy" id="568900"/>
    <lineage>
        <taxon>Eukaryota</taxon>
        <taxon>Sar</taxon>
        <taxon>Stramenopiles</taxon>
        <taxon>Ochrophyta</taxon>
        <taxon>Bacillariophyta</taxon>
        <taxon>Bacillariophyceae</taxon>
        <taxon>Bacillariophycidae</taxon>
        <taxon>Naviculales</taxon>
        <taxon>Naviculaceae</taxon>
        <taxon>Seminavis</taxon>
    </lineage>
</organism>
<protein>
    <submittedName>
        <fullName evidence="1">Uncharacterized protein</fullName>
    </submittedName>
</protein>
<comment type="caution">
    <text evidence="1">The sequence shown here is derived from an EMBL/GenBank/DDBJ whole genome shotgun (WGS) entry which is preliminary data.</text>
</comment>
<gene>
    <name evidence="1" type="ORF">SEMRO_1866_G302520.1</name>
</gene>
<dbReference type="AlphaFoldDB" id="A0A9N8EXQ5"/>
<proteinExistence type="predicted"/>
<dbReference type="Proteomes" id="UP001153069">
    <property type="component" value="Unassembled WGS sequence"/>
</dbReference>
<reference evidence="1" key="1">
    <citation type="submission" date="2020-06" db="EMBL/GenBank/DDBJ databases">
        <authorList>
            <consortium name="Plant Systems Biology data submission"/>
        </authorList>
    </citation>
    <scope>NUCLEOTIDE SEQUENCE</scope>
    <source>
        <strain evidence="1">D6</strain>
    </source>
</reference>
<accession>A0A9N8EXQ5</accession>
<evidence type="ECO:0000313" key="1">
    <source>
        <dbReference type="EMBL" id="CAB9526670.1"/>
    </source>
</evidence>
<name>A0A9N8EXQ5_9STRA</name>